<dbReference type="GO" id="GO:0005886">
    <property type="term" value="C:plasma membrane"/>
    <property type="evidence" value="ECO:0007669"/>
    <property type="project" value="InterPro"/>
</dbReference>
<dbReference type="Proteomes" id="UP000391834">
    <property type="component" value="Unassembled WGS sequence"/>
</dbReference>
<evidence type="ECO:0000313" key="7">
    <source>
        <dbReference type="EMBL" id="GET34019.1"/>
    </source>
</evidence>
<proteinExistence type="predicted"/>
<sequence>MMKKIAKIVGWVIGGILVLILSLLLILRAGMLNQWLASVVSSKGSEMLHANVQLDSISGNLFGDFYLKNFSLSRNDTMLVSFEKLEVHYSLISILKKDVHIESVSLEGLRVFAQQENDSTWNLEHLIPADTTNVQTDSLSKSGSFWKVDVADFQLKDFQGTVSSLDTAGVIPKKLLANLQLAFRFEPEKLKLNLQHFQLQTQSPDVQIKTLTGKMEMENRRLSWSDLHFETNRSQMSGRGEIPLDSLNLAQVQLAFHPLDFADIQPFVSQSLYGAPNIQLSLKGGLQQNEVQFNVQETKQRLSLDGWFSNLQSNPRYNFQLNIDSVNAATWTGDTTLTSSISGRFSVEGNGFDLKTNQLKLDGHLNDARYSGYTVKKLQMNLDKQAGSMHARVEADTWLGSMEGVAQLDKIFTQPVYELKAKLRHLDPADFLSADTLKSDLNLDVEVSGSGKDLNSLQAQAEIKSAASVLFGQPVSDFHTRISYHAGDYRIDSLLFEVPAFRLSANGKGNIHSANDFSVTVQARDINSLAKPLGLPPSETTGAIAGSVTGPADSLHFVGNLNLHHLRYDSIRVGSFSGKIEAMLHDSLYHGDVNLQANAMNINGMALESLGLKSRFSNGSLENQIDLVMNDSLQAQAIANVYYKGVPRIDLKRLHLNLIHSEWTGGSDSTSIIPTRDSIVVRNLTLSSEKQQIAVDGRFAFKGAEDLNLSLDNLDLSQIPHFKGVPQNMGGIVSSGIRLTGDASSPEIQGFLDVQKPALDTISLKQIAADVNYQDERLTLQLGVIGEQDSLLTAELDLPLHLSFADSIYLLRKTEPVHGSLRIDSLEIARFNRFIEKQGMKVSGLFSANVQLSNTIDDVKIGGHVRLDGGQFSDDEYGLKYRDIMLRSGLEGNRFSIDTLGLKSGKGYLGMHGYVQLKSQLGAEPEYIKMNISGKNFTLTSSDLLDAVINTNMLLEGTPKQPKFSGKLTVVKAHLNADALRARLAVKSADPNPPLLVQAVNDASSLDTTGSKQITVKDTVSAFQSVDFYRNLSGTFTVHIPGDFWIKGKDMNFELKGDLRAVKEGKPVDLFGTLMVQRGYYKMYGKRFDFESGSLTFTGSDEINPQVDFTIVYSFRDVEKKLRKLTLHITGRALQPEFSFRLDNSTIDEQDALAYILFGRSSNQLSSSQSSSVNSASGVAKNLALGQVSSLLKDALQSTLNLDVLEISGGEDWSSSSVTVGKYITKNLFLSYQRTFALDKKTKIIEPQKITLEYQLLRWLYLQATNQTTNSGFDLIVKKSWK</sequence>
<accession>A0A5M4B1H7</accession>
<protein>
    <recommendedName>
        <fullName evidence="9">DUF490 domain-containing protein</fullName>
    </recommendedName>
</protein>
<dbReference type="Pfam" id="PF04357">
    <property type="entry name" value="TamB"/>
    <property type="match status" value="1"/>
</dbReference>
<dbReference type="RefSeq" id="WP_027585808.1">
    <property type="nucleotide sequence ID" value="NZ_BLAX01000001.1"/>
</dbReference>
<evidence type="ECO:0000259" key="6">
    <source>
        <dbReference type="Pfam" id="PF05170"/>
    </source>
</evidence>
<keyword evidence="8" id="KW-1185">Reference proteome</keyword>
<dbReference type="PANTHER" id="PTHR36985:SF1">
    <property type="entry name" value="TRANSLOCATION AND ASSEMBLY MODULE SUBUNIT TAMB"/>
    <property type="match status" value="1"/>
</dbReference>
<reference evidence="7 8" key="1">
    <citation type="submission" date="2019-10" db="EMBL/GenBank/DDBJ databases">
        <title>Prolixibacter strains distinguished by the presence of nitrate reductase genes were adept at nitrate-dependent anaerobic corrosion of metallic iron and carbon steel.</title>
        <authorList>
            <person name="Iino T."/>
            <person name="Shono N."/>
            <person name="Ito K."/>
            <person name="Nakamura R."/>
            <person name="Sueoka K."/>
            <person name="Harayama S."/>
            <person name="Ohkuma M."/>
        </authorList>
    </citation>
    <scope>NUCLEOTIDE SEQUENCE [LARGE SCALE GENOMIC DNA]</scope>
    <source>
        <strain evidence="7 8">JCM 13498</strain>
    </source>
</reference>
<evidence type="ECO:0000256" key="2">
    <source>
        <dbReference type="ARBA" id="ARBA00022692"/>
    </source>
</evidence>
<evidence type="ECO:0008006" key="9">
    <source>
        <dbReference type="Google" id="ProtNLM"/>
    </source>
</evidence>
<comment type="subcellular location">
    <subcellularLocation>
        <location evidence="1">Membrane</location>
        <topology evidence="1">Single-pass membrane protein</topology>
    </subcellularLocation>
</comment>
<keyword evidence="3" id="KW-1133">Transmembrane helix</keyword>
<dbReference type="GO" id="GO:0009306">
    <property type="term" value="P:protein secretion"/>
    <property type="evidence" value="ECO:0007669"/>
    <property type="project" value="InterPro"/>
</dbReference>
<dbReference type="PANTHER" id="PTHR36985">
    <property type="entry name" value="TRANSLOCATION AND ASSEMBLY MODULE SUBUNIT TAMB"/>
    <property type="match status" value="1"/>
</dbReference>
<evidence type="ECO:0000256" key="4">
    <source>
        <dbReference type="ARBA" id="ARBA00023136"/>
    </source>
</evidence>
<evidence type="ECO:0000313" key="8">
    <source>
        <dbReference type="Proteomes" id="UP000391834"/>
    </source>
</evidence>
<dbReference type="Pfam" id="PF05170">
    <property type="entry name" value="AsmA"/>
    <property type="match status" value="1"/>
</dbReference>
<name>A0A5M4B1H7_9BACT</name>
<dbReference type="EMBL" id="BLAX01000001">
    <property type="protein sequence ID" value="GET34019.1"/>
    <property type="molecule type" value="Genomic_DNA"/>
</dbReference>
<keyword evidence="2" id="KW-0812">Transmembrane</keyword>
<evidence type="ECO:0000256" key="3">
    <source>
        <dbReference type="ARBA" id="ARBA00022989"/>
    </source>
</evidence>
<dbReference type="OrthoDB" id="9811276at2"/>
<dbReference type="InterPro" id="IPR007452">
    <property type="entry name" value="TamB_C"/>
</dbReference>
<feature type="domain" description="AsmA" evidence="6">
    <location>
        <begin position="2"/>
        <end position="402"/>
    </location>
</feature>
<organism evidence="7 8">
    <name type="scientific">Prolixibacter bellariivorans</name>
    <dbReference type="NCBI Taxonomy" id="314319"/>
    <lineage>
        <taxon>Bacteria</taxon>
        <taxon>Pseudomonadati</taxon>
        <taxon>Bacteroidota</taxon>
        <taxon>Bacteroidia</taxon>
        <taxon>Marinilabiliales</taxon>
        <taxon>Prolixibacteraceae</taxon>
        <taxon>Prolixibacter</taxon>
    </lineage>
</organism>
<keyword evidence="4" id="KW-0472">Membrane</keyword>
<evidence type="ECO:0000259" key="5">
    <source>
        <dbReference type="Pfam" id="PF04357"/>
    </source>
</evidence>
<dbReference type="InterPro" id="IPR007844">
    <property type="entry name" value="AsmA"/>
</dbReference>
<evidence type="ECO:0000256" key="1">
    <source>
        <dbReference type="ARBA" id="ARBA00004167"/>
    </source>
</evidence>
<comment type="caution">
    <text evidence="7">The sequence shown here is derived from an EMBL/GenBank/DDBJ whole genome shotgun (WGS) entry which is preliminary data.</text>
</comment>
<feature type="domain" description="Translocation and assembly module TamB C-terminal" evidence="5">
    <location>
        <begin position="904"/>
        <end position="1276"/>
    </location>
</feature>
<gene>
    <name evidence="7" type="ORF">PbJCM13498_28820</name>
</gene>